<gene>
    <name evidence="1" type="ORF">QLQ87_07500</name>
</gene>
<accession>A0AAX3VZB2</accession>
<dbReference type="EMBL" id="CP124841">
    <property type="protein sequence ID" value="WHF38178.1"/>
    <property type="molecule type" value="Genomic_DNA"/>
</dbReference>
<sequence length="282" mass="32222">MTLLKTQDLQSLEKQQQGCDNRLSAIADELRAIIEEATGKARQDSRNMLMQLQGDRARFNRLQTRSGTREVRRSYEVSDSSWYNPFSWGRTRTEYYTDTVSYDYLNAADAIEQVRDYGNQCAEQMRGHINRLISPLELKNSLRKALLAHLDTGSESFNPALFKGTLEGAINRLALPTLDLSLGDVTSLIPFSGELKSQDEMERLRNYLDQALSNAFAQLERRLEQGVTEVLNQLAGLQTSLKDELTRDIQTELEHVRKGLQHKEQELAEYDQLLTQLHNIGK</sequence>
<reference evidence="1" key="1">
    <citation type="submission" date="2023-05" db="EMBL/GenBank/DDBJ databases">
        <title>Aeromonas salmonicida 57, complete genome.</title>
        <authorList>
            <person name="Shao L."/>
        </authorList>
    </citation>
    <scope>NUCLEOTIDE SEQUENCE</scope>
    <source>
        <strain evidence="1">57</strain>
    </source>
</reference>
<dbReference type="Proteomes" id="UP001239426">
    <property type="component" value="Chromosome"/>
</dbReference>
<dbReference type="RefSeq" id="WP_282684467.1">
    <property type="nucleotide sequence ID" value="NZ_CP124841.1"/>
</dbReference>
<name>A0AAX3VZB2_AERSA</name>
<organism evidence="1 2">
    <name type="scientific">Aeromonas salmonicida</name>
    <dbReference type="NCBI Taxonomy" id="645"/>
    <lineage>
        <taxon>Bacteria</taxon>
        <taxon>Pseudomonadati</taxon>
        <taxon>Pseudomonadota</taxon>
        <taxon>Gammaproteobacteria</taxon>
        <taxon>Aeromonadales</taxon>
        <taxon>Aeromonadaceae</taxon>
        <taxon>Aeromonas</taxon>
    </lineage>
</organism>
<proteinExistence type="predicted"/>
<evidence type="ECO:0000313" key="1">
    <source>
        <dbReference type="EMBL" id="WHF38178.1"/>
    </source>
</evidence>
<dbReference type="AlphaFoldDB" id="A0AAX3VZB2"/>
<evidence type="ECO:0000313" key="2">
    <source>
        <dbReference type="Proteomes" id="UP001239426"/>
    </source>
</evidence>
<protein>
    <submittedName>
        <fullName evidence="1">Uncharacterized protein</fullName>
    </submittedName>
</protein>